<keyword evidence="3" id="KW-1185">Reference proteome</keyword>
<dbReference type="EMBL" id="JAFEJA010000002">
    <property type="protein sequence ID" value="MBM9624350.1"/>
    <property type="molecule type" value="Genomic_DNA"/>
</dbReference>
<sequence>MDSADLDYRARTQSGCIPPHLAVRLLELVPERAGFWACHGEWFCAREWARLLGERGRQAQALDVLAPYVATGWWTAVVAAAGLLEGWGRADEAITLTRMRMEAGHPLALESYARLLARHGRSGEAFTLLQPHIDDRSLATALVDVAADAGRDDDVAALLAARVPDGHRCDSPWCCRGLDPDTAIGLLATLHERHGRIDDAIALLHTRDKASLNNRDQLADLLARHNRIDELRAYAATEPLGIATRRLAEVLEERGDIEGAIAAYRQAGDDSLRRYQTAGPLADLLARHSRNDEAIDVMRALADAPGGAEDWILHQLCTLYADQGRPEDGLAYLDARTGHPGEVEWELLWMRLPLMAACGRVDEAYEQVRAHPEGGTPYAAPHIAELLAGAGRTEEAVAVLRPHARENRHDLAGYLMDLGRIDEAVAVLQQGAPCPPQSEPVGWNERPPFRNSVA</sequence>
<feature type="region of interest" description="Disordered" evidence="1">
    <location>
        <begin position="432"/>
        <end position="454"/>
    </location>
</feature>
<evidence type="ECO:0008006" key="4">
    <source>
        <dbReference type="Google" id="ProtNLM"/>
    </source>
</evidence>
<dbReference type="Proteomes" id="UP000664109">
    <property type="component" value="Unassembled WGS sequence"/>
</dbReference>
<proteinExistence type="predicted"/>
<dbReference type="Gene3D" id="1.25.40.10">
    <property type="entry name" value="Tetratricopeptide repeat domain"/>
    <property type="match status" value="1"/>
</dbReference>
<dbReference type="RefSeq" id="WP_205378358.1">
    <property type="nucleotide sequence ID" value="NZ_JAFEJA010000002.1"/>
</dbReference>
<dbReference type="InterPro" id="IPR011990">
    <property type="entry name" value="TPR-like_helical_dom_sf"/>
</dbReference>
<accession>A0ABS2V3C2</accession>
<organism evidence="2 3">
    <name type="scientific">Streptomyces zhihengii</name>
    <dbReference type="NCBI Taxonomy" id="1818004"/>
    <lineage>
        <taxon>Bacteria</taxon>
        <taxon>Bacillati</taxon>
        <taxon>Actinomycetota</taxon>
        <taxon>Actinomycetes</taxon>
        <taxon>Kitasatosporales</taxon>
        <taxon>Streptomycetaceae</taxon>
        <taxon>Streptomyces</taxon>
    </lineage>
</organism>
<reference evidence="2 3" key="1">
    <citation type="journal article" date="2016" name="Arch. Microbiol.">
        <title>Streptomyces zhihengii sp. nov., isolated from rhizospheric soil of Psammosilene tunicoides.</title>
        <authorList>
            <person name="Huang M.J."/>
            <person name="Fei J.J."/>
            <person name="Salam N."/>
            <person name="Kim C.J."/>
            <person name="Hozzein W.N."/>
            <person name="Xiao M."/>
            <person name="Huang H.Q."/>
            <person name="Li W.J."/>
        </authorList>
    </citation>
    <scope>NUCLEOTIDE SEQUENCE [LARGE SCALE GENOMIC DNA]</scope>
    <source>
        <strain evidence="2 3">YIM T102</strain>
    </source>
</reference>
<name>A0ABS2V3C2_9ACTN</name>
<evidence type="ECO:0000313" key="2">
    <source>
        <dbReference type="EMBL" id="MBM9624350.1"/>
    </source>
</evidence>
<protein>
    <recommendedName>
        <fullName evidence="4">Tetratricopeptide repeat protein</fullName>
    </recommendedName>
</protein>
<evidence type="ECO:0000313" key="3">
    <source>
        <dbReference type="Proteomes" id="UP000664109"/>
    </source>
</evidence>
<comment type="caution">
    <text evidence="2">The sequence shown here is derived from an EMBL/GenBank/DDBJ whole genome shotgun (WGS) entry which is preliminary data.</text>
</comment>
<evidence type="ECO:0000256" key="1">
    <source>
        <dbReference type="SAM" id="MobiDB-lite"/>
    </source>
</evidence>
<gene>
    <name evidence="2" type="ORF">JE024_37950</name>
</gene>
<dbReference type="SUPFAM" id="SSF48452">
    <property type="entry name" value="TPR-like"/>
    <property type="match status" value="1"/>
</dbReference>